<evidence type="ECO:0008006" key="3">
    <source>
        <dbReference type="Google" id="ProtNLM"/>
    </source>
</evidence>
<protein>
    <recommendedName>
        <fullName evidence="3">ATP-binding protein</fullName>
    </recommendedName>
</protein>
<name>A0A266LMW2_PSEFR</name>
<sequence length="235" mass="25522">MQQIGFFNAIGKPSIALTRSDQPTVWQQLSGDLADGSLAASLLNCLPSSISKISKSHLYKGAIEAMANSVDHAYPPEAGENTNNENRWWMLVGTKQNSITQIVCDLGVGIPITLPKKHEENTLISIFRNIGILGSCDAELIHASTFIKRSRTNLPYRGKGGADIRSITEHFPSALLSIRSNRGCYVVAGLNHPGIVSDGYEQIPGTQGREWSASYNGSIHGTMIEWTVSLKDLEA</sequence>
<organism evidence="1 2">
    <name type="scientific">Pseudomonas fragi</name>
    <dbReference type="NCBI Taxonomy" id="296"/>
    <lineage>
        <taxon>Bacteria</taxon>
        <taxon>Pseudomonadati</taxon>
        <taxon>Pseudomonadota</taxon>
        <taxon>Gammaproteobacteria</taxon>
        <taxon>Pseudomonadales</taxon>
        <taxon>Pseudomonadaceae</taxon>
        <taxon>Pseudomonas</taxon>
    </lineage>
</organism>
<dbReference type="Proteomes" id="UP000216113">
    <property type="component" value="Unassembled WGS sequence"/>
</dbReference>
<evidence type="ECO:0000313" key="1">
    <source>
        <dbReference type="EMBL" id="OZY39371.1"/>
    </source>
</evidence>
<evidence type="ECO:0000313" key="2">
    <source>
        <dbReference type="Proteomes" id="UP000216113"/>
    </source>
</evidence>
<reference evidence="1 2" key="1">
    <citation type="submission" date="2017-08" db="EMBL/GenBank/DDBJ databases">
        <title>Genomic and metabolic characterisation of spoilage-associated Pseudomonas species.</title>
        <authorList>
            <person name="Stanborough T."/>
            <person name="Fegan N."/>
            <person name="Powell S.M."/>
            <person name="Singh T."/>
            <person name="Tamplin M.L."/>
            <person name="Chandry P.S."/>
        </authorList>
    </citation>
    <scope>NUCLEOTIDE SEQUENCE [LARGE SCALE GENOMIC DNA]</scope>
    <source>
        <strain evidence="1 2">F1820</strain>
    </source>
</reference>
<proteinExistence type="predicted"/>
<dbReference type="AlphaFoldDB" id="A0A266LMW2"/>
<accession>A0A266LMW2</accession>
<comment type="caution">
    <text evidence="1">The sequence shown here is derived from an EMBL/GenBank/DDBJ whole genome shotgun (WGS) entry which is preliminary data.</text>
</comment>
<gene>
    <name evidence="1" type="ORF">CJF43_23405</name>
</gene>
<dbReference type="EMBL" id="NQKL01000030">
    <property type="protein sequence ID" value="OZY39371.1"/>
    <property type="molecule type" value="Genomic_DNA"/>
</dbReference>